<feature type="region of interest" description="Disordered" evidence="8">
    <location>
        <begin position="59"/>
        <end position="106"/>
    </location>
</feature>
<dbReference type="InterPro" id="IPR025724">
    <property type="entry name" value="GAG-pre-integrase_dom"/>
</dbReference>
<dbReference type="Pfam" id="PF17921">
    <property type="entry name" value="Integrase_H2C2"/>
    <property type="match status" value="1"/>
</dbReference>
<keyword evidence="1" id="KW-0808">Transferase</keyword>
<evidence type="ECO:0000256" key="1">
    <source>
        <dbReference type="ARBA" id="ARBA00022679"/>
    </source>
</evidence>
<dbReference type="PANTHER" id="PTHR37984">
    <property type="entry name" value="PROTEIN CBG26694"/>
    <property type="match status" value="1"/>
</dbReference>
<name>A0A6L2KMW2_TANCI</name>
<dbReference type="Gene3D" id="3.30.420.10">
    <property type="entry name" value="Ribonuclease H-like superfamily/Ribonuclease H"/>
    <property type="match status" value="2"/>
</dbReference>
<keyword evidence="7" id="KW-0175">Coiled coil</keyword>
<dbReference type="FunFam" id="3.30.70.270:FF:000020">
    <property type="entry name" value="Transposon Tf2-6 polyprotein-like Protein"/>
    <property type="match status" value="1"/>
</dbReference>
<feature type="region of interest" description="Disordered" evidence="8">
    <location>
        <begin position="1003"/>
        <end position="1030"/>
    </location>
</feature>
<dbReference type="CDD" id="cd09274">
    <property type="entry name" value="RNase_HI_RT_Ty3"/>
    <property type="match status" value="1"/>
</dbReference>
<dbReference type="InterPro" id="IPR057670">
    <property type="entry name" value="SH3_retrovirus"/>
</dbReference>
<dbReference type="PANTHER" id="PTHR37984:SF5">
    <property type="entry name" value="PROTEIN NYNRIN-LIKE"/>
    <property type="match status" value="1"/>
</dbReference>
<dbReference type="GO" id="GO:0016787">
    <property type="term" value="F:hydrolase activity"/>
    <property type="evidence" value="ECO:0007669"/>
    <property type="project" value="UniProtKB-KW"/>
</dbReference>
<evidence type="ECO:0000256" key="3">
    <source>
        <dbReference type="ARBA" id="ARBA00022722"/>
    </source>
</evidence>
<dbReference type="InterPro" id="IPR001584">
    <property type="entry name" value="Integrase_cat-core"/>
</dbReference>
<dbReference type="Pfam" id="PF25597">
    <property type="entry name" value="SH3_retrovirus"/>
    <property type="match status" value="1"/>
</dbReference>
<keyword evidence="4" id="KW-0255">Endonuclease</keyword>
<dbReference type="CDD" id="cd09272">
    <property type="entry name" value="RNase_HI_RT_Ty1"/>
    <property type="match status" value="1"/>
</dbReference>
<gene>
    <name evidence="10" type="ORF">Tci_021920</name>
</gene>
<dbReference type="InterPro" id="IPR013103">
    <property type="entry name" value="RVT_2"/>
</dbReference>
<dbReference type="Pfam" id="PF13976">
    <property type="entry name" value="gag_pre-integrs"/>
    <property type="match status" value="1"/>
</dbReference>
<feature type="compositionally biased region" description="Basic and acidic residues" evidence="8">
    <location>
        <begin position="76"/>
        <end position="85"/>
    </location>
</feature>
<comment type="caution">
    <text evidence="10">The sequence shown here is derived from an EMBL/GenBank/DDBJ whole genome shotgun (WGS) entry which is preliminary data.</text>
</comment>
<dbReference type="GO" id="GO:0003964">
    <property type="term" value="F:RNA-directed DNA polymerase activity"/>
    <property type="evidence" value="ECO:0007669"/>
    <property type="project" value="UniProtKB-KW"/>
</dbReference>
<dbReference type="InterPro" id="IPR041588">
    <property type="entry name" value="Integrase_H2C2"/>
</dbReference>
<dbReference type="Gene3D" id="3.30.70.270">
    <property type="match status" value="2"/>
</dbReference>
<evidence type="ECO:0000256" key="6">
    <source>
        <dbReference type="ARBA" id="ARBA00022918"/>
    </source>
</evidence>
<dbReference type="GO" id="GO:0004519">
    <property type="term" value="F:endonuclease activity"/>
    <property type="evidence" value="ECO:0007669"/>
    <property type="project" value="UniProtKB-KW"/>
</dbReference>
<dbReference type="InterPro" id="IPR005162">
    <property type="entry name" value="Retrotrans_gag_dom"/>
</dbReference>
<dbReference type="GO" id="GO:0015074">
    <property type="term" value="P:DNA integration"/>
    <property type="evidence" value="ECO:0007669"/>
    <property type="project" value="InterPro"/>
</dbReference>
<evidence type="ECO:0000256" key="4">
    <source>
        <dbReference type="ARBA" id="ARBA00022759"/>
    </source>
</evidence>
<dbReference type="Pfam" id="PF07727">
    <property type="entry name" value="RVT_2"/>
    <property type="match status" value="1"/>
</dbReference>
<keyword evidence="6 10" id="KW-0695">RNA-directed DNA polymerase</keyword>
<evidence type="ECO:0000256" key="7">
    <source>
        <dbReference type="SAM" id="Coils"/>
    </source>
</evidence>
<sequence length="2730" mass="311445">MAGMGFVYSAAAKAKTDFRRKGILEYPNNSLFGSELRDRLRYGDRHVLDRLGHRRQSAFDRLSDTYSPSTTKSRPRGTDSRDHPRGRSCPQRLDTSNEDCPKDRERLCGVGESYDDSFSHSYRDENRSRYMKMRRDNESSLSSAAAQVERWAMPTWCHMFNSTLIGAARVWFDELLPESVDSYKDLKATFLAYFIQQKKYVKDPMEIHNIKQKDGETIEDFMKRLKVETGRMKGAPECMRIYGFMHGVNNPELTKRLNENVPKTMEEMMITTTSFIRGEAATASKKKGLESVEAILLVYKQNESIFEENIKLLNIEVKLRDTALVTLRHKLEKAKQERDDLKLKLKKFQTSSKNLTDLLASQTNEKTSGGYHVVPPLYTRTFMPSKPDLVFNTAPTVVETDHLAFNVQLSLTKHKQDLSHTTRPSAPIIKDWVSDSEEDSAIKVTRFSFAQSSEHVKSPRPYAQPIKTTSPAATPVLASSKSNSSGKRRNRKACFVCKSVDHLIKDCDYHTKKMVQPTSRPYAYRGHHKQYAPLTHLKPQKHRIPTAVFTQSKLVSNTAVRPVSAALPNITVTRLRHAHQVVTKYKSSIRRHIIRSPSSRTSNSPPRVNVVQVPVVSAVQGKHGTWVWRPKCHILDHDFRTTSASMTLKWFDYNDALGRSKRLMEDMLPFEVTPRVVRLLVKVKLRQATIDESNLWHRRLGNINFKTINKLVKGNLVRGLPTKVFENDHTCVACKKGKQHKAFYKTKPVSTIDQPLFKLYMDLFGPTFVKSLNKKSYCLVITDDYSRFTWVFFLATKDETTPILKTFLTGLETQLSLRVKNRVLVTKPHNKTPYELLHGRTPSIAFMRPFGCPVTILNTLDPLGKFQEKVDEGFLVGYSVCSKAFRVFNSRTRIIQETLQVNFLENKPNVAGTGPTWLFDVDSLTRTMNYQPVHAGNQTNSGAGFQDNFDAEKAGNEVDQSYMLFLVWSVGSTNPQNNAEHAAFDGKEHDFDVKKPESKVILSLNSSAQSKEQDDKTKKEAKGKSHVESATRYRDLNAEFQDCFENSSNEVNAASSTVPTVRQKSLNNTNTFSAVGPSNDAVSPTYGKTSDIDASQLPDDPDMPELEDIIYSDDEDVVGVEADFNNLESSILVSPILTTRIHKDHLVSQIIGDLSLTMQTRSMTRAEEPKRVHQALKDPSLIEAMQEELLQFKMQKVWVLVDPPYGKRAIGTKWVYINKKDEIGIVIRNKARLVAQGHTQEEGIDYEEYVCQPLGFEDPDRPDKVYKVVKALYGLHQAPRAWYETLATYQLENDFQRGTIDQTLFIKKQMGDILLVQIYVDDIIFGATNKDLCKSFEKLMKDKFQMSSMGELTFFLGLQVKQKKDGIFVSQDKYVAEILRKFGLTEEKSSSTPIDTEKPLLKDPDGEDVDVHTYSDPKSFTSPCSKEDFRYLKGKPHLGLWYPKDSPFDLVAYSDSDYAGASLDRKSTTGGCQFLGCRLISWRCKKQTVVATSFTEAEYVAAASCCAQLLWIQNQLLDYGATATGKELSNSFMAVDDKVSAVNSKFGVVSIKLDITSTSSDSPLVGVNTPRSDEDRLEIMELTTNGVTRLQALVDNKKVVITEATIRDALHLGDAEGVDCLPNDEIFAELDRMGYEKPSTMLTFYKAFFSSQWVGKGFSRVETPLFEGMLVGVIEKQGDAEEQVQDDVDDAAAQGANTDVQGDADLPSSSQVQHTPPHSPLPQSQPPPQAQPRAADFPMSLLQEALDACVALTRRVKHLECDKVAQALEITKLKRRVKKLERGNKVKVLKLRRLKKGRMIDALDNDAGVALMDDMQAEKKAEEAKVAGDDQVKGRQTEIYQINMDHALKVLSMQEDEPEVHEVVDVMKKRPQTEAQARRNMIMYLKNVAGFRLDYFKGMSYDDIPKRRKLNEEVKDLKQHLEIVPDEDDDVYTEATPLARKVPVVDYESIHLNNKPHYKIIRADGTHQLYVSFLTLLKNFDREYLESLWSRVKERFSTLKPNNFSDDFLLTTLGAMFERPDGQAQVWKNQRNVHGQARVKSWKLLESCGVHIITFTTTQLILLVERRYPLLRFTLDQILNAVRLRVEEQSEMSLELLRTYCCQAKVDDVGLMLGFQIPIDPQDQEKTTFTCPYGTFAYHRMPFDLCNAPVFGDSFSSCLTNLDKMLNHCEEMNLVLNLEKCHFMCREGIVLGHKISKSGIEVDRAKVDVIAKLPHPTTVKCVRSFLGHAGFYRRFIQDFSKIARPMTHLLENETPFVFSKECIDAFNTLKKKLTEAPILVVPDWNLPFELMCDASDYVIGAVLGQRKMKHFQPIHYVSKTITEAQIHYTTTEKEMLTVIYAFEKFRPYLVFSKSIVYTDHSAFKYFLNKQDAKPRLLRWVLLLQEFDIIILDKKRSKNLAADHLSRLENPHKDVLENKDINENFPLETLGSLFSNSTPWFTDITNFHTGNFIKKGLTSKQKKKFFKDVKHYFWDDPYLFRICADKIIRRCVHGQEAFEILKACHKGPTGGHHGVNLIAKKVFDAGFFWHSIYRDAHDMIKTRDTCQRQGKISQRDEMPQNTIQVEAKALPTNDARVVVKFLKSLFSRFSIPRAIISDHGIHFCNDQFTRVMIKYGVTHRLATAYHPQTSGQVEVSNRGLKRILKRTVRENRASWAYWALKHVNFDLKTAGDHRKLQLNELSELRDQDYENYVIYKERTKKLHDSKIKNRILMSVIKSCSSTLVLRFSPES</sequence>
<dbReference type="InterPro" id="IPR050951">
    <property type="entry name" value="Retrovirus_Pol_polyprotein"/>
</dbReference>
<dbReference type="InterPro" id="IPR043128">
    <property type="entry name" value="Rev_trsase/Diguanyl_cyclase"/>
</dbReference>
<dbReference type="Gene3D" id="3.10.10.10">
    <property type="entry name" value="HIV Type 1 Reverse Transcriptase, subunit A, domain 1"/>
    <property type="match status" value="1"/>
</dbReference>
<proteinExistence type="predicted"/>
<dbReference type="InterPro" id="IPR041373">
    <property type="entry name" value="RT_RNaseH"/>
</dbReference>
<evidence type="ECO:0000256" key="5">
    <source>
        <dbReference type="ARBA" id="ARBA00022801"/>
    </source>
</evidence>
<organism evidence="10">
    <name type="scientific">Tanacetum cinerariifolium</name>
    <name type="common">Dalmatian daisy</name>
    <name type="synonym">Chrysanthemum cinerariifolium</name>
    <dbReference type="NCBI Taxonomy" id="118510"/>
    <lineage>
        <taxon>Eukaryota</taxon>
        <taxon>Viridiplantae</taxon>
        <taxon>Streptophyta</taxon>
        <taxon>Embryophyta</taxon>
        <taxon>Tracheophyta</taxon>
        <taxon>Spermatophyta</taxon>
        <taxon>Magnoliopsida</taxon>
        <taxon>eudicotyledons</taxon>
        <taxon>Gunneridae</taxon>
        <taxon>Pentapetalae</taxon>
        <taxon>asterids</taxon>
        <taxon>campanulids</taxon>
        <taxon>Asterales</taxon>
        <taxon>Asteraceae</taxon>
        <taxon>Asteroideae</taxon>
        <taxon>Anthemideae</taxon>
        <taxon>Anthemidinae</taxon>
        <taxon>Tanacetum</taxon>
    </lineage>
</organism>
<dbReference type="SUPFAM" id="SSF53098">
    <property type="entry name" value="Ribonuclease H-like"/>
    <property type="match status" value="2"/>
</dbReference>
<evidence type="ECO:0000313" key="10">
    <source>
        <dbReference type="EMBL" id="GEU49942.1"/>
    </source>
</evidence>
<accession>A0A6L2KMW2</accession>
<evidence type="ECO:0000256" key="2">
    <source>
        <dbReference type="ARBA" id="ARBA00022695"/>
    </source>
</evidence>
<feature type="compositionally biased region" description="Pro residues" evidence="8">
    <location>
        <begin position="1717"/>
        <end position="1730"/>
    </location>
</feature>
<keyword evidence="5" id="KW-0378">Hydrolase</keyword>
<evidence type="ECO:0000259" key="9">
    <source>
        <dbReference type="PROSITE" id="PS50994"/>
    </source>
</evidence>
<dbReference type="Pfam" id="PF17917">
    <property type="entry name" value="RT_RNaseH"/>
    <property type="match status" value="1"/>
</dbReference>
<reference evidence="10" key="1">
    <citation type="journal article" date="2019" name="Sci. Rep.">
        <title>Draft genome of Tanacetum cinerariifolium, the natural source of mosquito coil.</title>
        <authorList>
            <person name="Yamashiro T."/>
            <person name="Shiraishi A."/>
            <person name="Satake H."/>
            <person name="Nakayama K."/>
        </authorList>
    </citation>
    <scope>NUCLEOTIDE SEQUENCE</scope>
</reference>
<dbReference type="Pfam" id="PF03732">
    <property type="entry name" value="Retrotrans_gag"/>
    <property type="match status" value="1"/>
</dbReference>
<keyword evidence="2" id="KW-0548">Nucleotidyltransferase</keyword>
<dbReference type="InterPro" id="IPR036397">
    <property type="entry name" value="RNaseH_sf"/>
</dbReference>
<dbReference type="EMBL" id="BKCJ010002640">
    <property type="protein sequence ID" value="GEU49942.1"/>
    <property type="molecule type" value="Genomic_DNA"/>
</dbReference>
<feature type="compositionally biased region" description="Basic and acidic residues" evidence="8">
    <location>
        <begin position="1011"/>
        <end position="1030"/>
    </location>
</feature>
<dbReference type="InterPro" id="IPR043502">
    <property type="entry name" value="DNA/RNA_pol_sf"/>
</dbReference>
<protein>
    <submittedName>
        <fullName evidence="10">Reverse transcriptase domain-containing protein</fullName>
    </submittedName>
</protein>
<evidence type="ECO:0000256" key="8">
    <source>
        <dbReference type="SAM" id="MobiDB-lite"/>
    </source>
</evidence>
<dbReference type="SUPFAM" id="SSF56672">
    <property type="entry name" value="DNA/RNA polymerases"/>
    <property type="match status" value="2"/>
</dbReference>
<keyword evidence="3" id="KW-0540">Nuclease</keyword>
<feature type="coiled-coil region" evidence="7">
    <location>
        <begin position="324"/>
        <end position="351"/>
    </location>
</feature>
<dbReference type="PROSITE" id="PS50994">
    <property type="entry name" value="INTEGRASE"/>
    <property type="match status" value="1"/>
</dbReference>
<feature type="domain" description="Integrase catalytic" evidence="9">
    <location>
        <begin position="2576"/>
        <end position="2687"/>
    </location>
</feature>
<dbReference type="InterPro" id="IPR012337">
    <property type="entry name" value="RNaseH-like_sf"/>
</dbReference>
<dbReference type="Gene3D" id="1.10.340.70">
    <property type="match status" value="1"/>
</dbReference>
<feature type="region of interest" description="Disordered" evidence="8">
    <location>
        <begin position="1698"/>
        <end position="1734"/>
    </location>
</feature>
<feature type="region of interest" description="Disordered" evidence="8">
    <location>
        <begin position="458"/>
        <end position="488"/>
    </location>
</feature>
<dbReference type="GO" id="GO:0003676">
    <property type="term" value="F:nucleic acid binding"/>
    <property type="evidence" value="ECO:0007669"/>
    <property type="project" value="InterPro"/>
</dbReference>